<evidence type="ECO:0000256" key="3">
    <source>
        <dbReference type="ARBA" id="ARBA00009290"/>
    </source>
</evidence>
<dbReference type="InterPro" id="IPR027417">
    <property type="entry name" value="P-loop_NTPase"/>
</dbReference>
<dbReference type="PANTHER" id="PTHR11055">
    <property type="entry name" value="BIFUNCTIONAL 3'-PHOSPHOADENOSINE 5'-PHOSPHOSULFATE SYNTHASE"/>
    <property type="match status" value="1"/>
</dbReference>
<dbReference type="GO" id="GO:0005524">
    <property type="term" value="F:ATP binding"/>
    <property type="evidence" value="ECO:0007669"/>
    <property type="project" value="UniProtKB-KW"/>
</dbReference>
<dbReference type="InterPro" id="IPR015947">
    <property type="entry name" value="PUA-like_sf"/>
</dbReference>
<name>A0A9J2Q3H9_ASCLU</name>
<evidence type="ECO:0000256" key="4">
    <source>
        <dbReference type="ARBA" id="ARBA00022679"/>
    </source>
</evidence>
<organism evidence="13 14">
    <name type="scientific">Ascaris lumbricoides</name>
    <name type="common">Giant roundworm</name>
    <dbReference type="NCBI Taxonomy" id="6252"/>
    <lineage>
        <taxon>Eukaryota</taxon>
        <taxon>Metazoa</taxon>
        <taxon>Ecdysozoa</taxon>
        <taxon>Nematoda</taxon>
        <taxon>Chromadorea</taxon>
        <taxon>Rhabditida</taxon>
        <taxon>Spirurina</taxon>
        <taxon>Ascaridomorpha</taxon>
        <taxon>Ascaridoidea</taxon>
        <taxon>Ascarididae</taxon>
        <taxon>Ascaris</taxon>
    </lineage>
</organism>
<accession>A0A9J2Q3H9</accession>
<dbReference type="Pfam" id="PF01747">
    <property type="entry name" value="ATP-sulfurylase"/>
    <property type="match status" value="1"/>
</dbReference>
<dbReference type="GO" id="GO:0004781">
    <property type="term" value="F:sulfate adenylyltransferase (ATP) activity"/>
    <property type="evidence" value="ECO:0007669"/>
    <property type="project" value="InterPro"/>
</dbReference>
<dbReference type="Pfam" id="PF14306">
    <property type="entry name" value="PUA_2"/>
    <property type="match status" value="1"/>
</dbReference>
<dbReference type="GO" id="GO:0004020">
    <property type="term" value="F:adenylylsulfate kinase activity"/>
    <property type="evidence" value="ECO:0007669"/>
    <property type="project" value="InterPro"/>
</dbReference>
<dbReference type="WBParaSite" id="ALUE_0001646201-mRNA-1">
    <property type="protein sequence ID" value="ALUE_0001646201-mRNA-1"/>
    <property type="gene ID" value="ALUE_0001646201"/>
</dbReference>
<feature type="domain" description="APS kinase" evidence="10">
    <location>
        <begin position="174"/>
        <end position="298"/>
    </location>
</feature>
<evidence type="ECO:0000313" key="13">
    <source>
        <dbReference type="Proteomes" id="UP000036681"/>
    </source>
</evidence>
<dbReference type="Gene3D" id="3.10.400.10">
    <property type="entry name" value="Sulfate adenylyltransferase"/>
    <property type="match status" value="1"/>
</dbReference>
<feature type="region of interest" description="Disordered" evidence="9">
    <location>
        <begin position="1"/>
        <end position="32"/>
    </location>
</feature>
<dbReference type="SUPFAM" id="SSF52374">
    <property type="entry name" value="Nucleotidylyl transferase"/>
    <property type="match status" value="1"/>
</dbReference>
<evidence type="ECO:0000256" key="6">
    <source>
        <dbReference type="ARBA" id="ARBA00022741"/>
    </source>
</evidence>
<evidence type="ECO:0000259" key="10">
    <source>
        <dbReference type="Pfam" id="PF01583"/>
    </source>
</evidence>
<evidence type="ECO:0000256" key="2">
    <source>
        <dbReference type="ARBA" id="ARBA00007268"/>
    </source>
</evidence>
<dbReference type="HAMAP" id="MF_00065">
    <property type="entry name" value="Adenylyl_sulf_kinase"/>
    <property type="match status" value="1"/>
</dbReference>
<dbReference type="InterPro" id="IPR025980">
    <property type="entry name" value="ATP-Sase_PUA-like_dom"/>
</dbReference>
<dbReference type="InterPro" id="IPR002650">
    <property type="entry name" value="Sulphate_adenylyltransferase"/>
</dbReference>
<dbReference type="InterPro" id="IPR024951">
    <property type="entry name" value="Sulfurylase_cat_dom"/>
</dbReference>
<comment type="pathway">
    <text evidence="1">Sulfur metabolism; sulfate assimilation.</text>
</comment>
<sequence length="736" mass="82274">MSDGGIRISPLEETENLLESAPPKKRIKQQSYGTGATNVTFQQHKSYGTGATNVTFQQHKVGRDERAEILGRHSGFRGCTIWLTGLSGAGKTTIAFGVEKALTQAGLPAYALDGDNVRHGLCKNLGFKKEERTENIRRVAEVAKLFADMGVIALASFISPFKCDRDDARSIHIQAGLPAYALDGDNVRHGLCKNLGFKKEERTENIRRVAEVAKLFADMGVIALASFISPFKCDRDDARSIHIQDDLAFFEVFVNTPLEICESRDPKRLYKRARAGELPGFTGIDSAYEAPEQPDLILEAGTETETECVQKGVIPEAAMQQLCGQPVRELFANKELKQELEKRLEGMPKISISRVDLEWLQVLAEGWATPLSGFMRERQYLQCLHYGQLLDLQRNCTVPGSSTKETNNNVGYELAQPLNQSVPIVLAITDVQKDLITNEGMVIQEVALSFEGKVIAVLSDGEIYAHRKEERVARQFGIVDRRHPAIDMILNSGDWLLGGDITVLDRIRYNDGLDKYRLTPMELRHLFISMNCDAVFAFQLRNPVHNGHALLMKDTRQRLLKKYKNPMLLLHPLGGWIKDDDVPLHVRMEQHKAILEEGVLDPKWTVLAIFPSPMLYAGPTEVQWHARARLACGVTTYIVGRDPAGIQHPDTGDYLYDPTHGSKVLAMAPGLPKLNIIPFRVAAYDKKKGEMAFFDESRKEDFLFISGTKMRAFARDGIQPPDGFMAPKAWKVSFSV</sequence>
<reference evidence="14" key="1">
    <citation type="submission" date="2023-03" db="UniProtKB">
        <authorList>
            <consortium name="WormBaseParasite"/>
        </authorList>
    </citation>
    <scope>IDENTIFICATION</scope>
</reference>
<keyword evidence="8" id="KW-0067">ATP-binding</keyword>
<evidence type="ECO:0000256" key="9">
    <source>
        <dbReference type="SAM" id="MobiDB-lite"/>
    </source>
</evidence>
<dbReference type="Proteomes" id="UP000036681">
    <property type="component" value="Unplaced"/>
</dbReference>
<proteinExistence type="inferred from homology"/>
<dbReference type="Gene3D" id="3.40.50.620">
    <property type="entry name" value="HUPs"/>
    <property type="match status" value="1"/>
</dbReference>
<keyword evidence="13" id="KW-1185">Reference proteome</keyword>
<feature type="domain" description="ATP-sulfurylase PUA-like" evidence="12">
    <location>
        <begin position="324"/>
        <end position="505"/>
    </location>
</feature>
<evidence type="ECO:0000256" key="8">
    <source>
        <dbReference type="ARBA" id="ARBA00022840"/>
    </source>
</evidence>
<dbReference type="NCBIfam" id="NF003013">
    <property type="entry name" value="PRK03846.1"/>
    <property type="match status" value="1"/>
</dbReference>
<dbReference type="InterPro" id="IPR059117">
    <property type="entry name" value="APS_kinase_dom"/>
</dbReference>
<keyword evidence="5" id="KW-0548">Nucleotidyltransferase</keyword>
<dbReference type="Gene3D" id="3.40.50.300">
    <property type="entry name" value="P-loop containing nucleotide triphosphate hydrolases"/>
    <property type="match status" value="2"/>
</dbReference>
<dbReference type="PANTHER" id="PTHR11055:SF1">
    <property type="entry name" value="PAPS SYNTHETASE, ISOFORM D"/>
    <property type="match status" value="1"/>
</dbReference>
<dbReference type="InterPro" id="IPR014729">
    <property type="entry name" value="Rossmann-like_a/b/a_fold"/>
</dbReference>
<evidence type="ECO:0000256" key="1">
    <source>
        <dbReference type="ARBA" id="ARBA00005050"/>
    </source>
</evidence>
<dbReference type="FunFam" id="3.40.50.620:FF:000006">
    <property type="entry name" value="bifunctional 3'-phosphoadenosine 5'-phosphosulfate synthase 1"/>
    <property type="match status" value="1"/>
</dbReference>
<dbReference type="CDD" id="cd02027">
    <property type="entry name" value="APSK"/>
    <property type="match status" value="1"/>
</dbReference>
<feature type="domain" description="Sulphate adenylyltransferase catalytic" evidence="11">
    <location>
        <begin position="514"/>
        <end position="732"/>
    </location>
</feature>
<dbReference type="SUPFAM" id="SSF52540">
    <property type="entry name" value="P-loop containing nucleoside triphosphate hydrolases"/>
    <property type="match status" value="2"/>
</dbReference>
<evidence type="ECO:0000256" key="5">
    <source>
        <dbReference type="ARBA" id="ARBA00022695"/>
    </source>
</evidence>
<evidence type="ECO:0000259" key="12">
    <source>
        <dbReference type="Pfam" id="PF14306"/>
    </source>
</evidence>
<evidence type="ECO:0000256" key="7">
    <source>
        <dbReference type="ARBA" id="ARBA00022777"/>
    </source>
</evidence>
<dbReference type="CDD" id="cd00517">
    <property type="entry name" value="ATPS"/>
    <property type="match status" value="1"/>
</dbReference>
<keyword evidence="6" id="KW-0547">Nucleotide-binding</keyword>
<evidence type="ECO:0000259" key="11">
    <source>
        <dbReference type="Pfam" id="PF01747"/>
    </source>
</evidence>
<dbReference type="NCBIfam" id="TIGR00455">
    <property type="entry name" value="apsK"/>
    <property type="match status" value="1"/>
</dbReference>
<protein>
    <submittedName>
        <fullName evidence="14">Uncharacterized protein</fullName>
    </submittedName>
</protein>
<evidence type="ECO:0000313" key="14">
    <source>
        <dbReference type="WBParaSite" id="ALUE_0001646201-mRNA-1"/>
    </source>
</evidence>
<dbReference type="InterPro" id="IPR002891">
    <property type="entry name" value="APS"/>
</dbReference>
<comment type="similarity">
    <text evidence="2">In the N-terminal section; belongs to the APS kinase family.</text>
</comment>
<comment type="similarity">
    <text evidence="3">In the C-terminal section; belongs to the sulfate adenylyltransferase family.</text>
</comment>
<dbReference type="Pfam" id="PF01583">
    <property type="entry name" value="APS_kinase"/>
    <property type="match status" value="1"/>
</dbReference>
<dbReference type="GO" id="GO:0050428">
    <property type="term" value="P:3'-phosphoadenosine 5'-phosphosulfate biosynthetic process"/>
    <property type="evidence" value="ECO:0007669"/>
    <property type="project" value="TreeGrafter"/>
</dbReference>
<dbReference type="AlphaFoldDB" id="A0A9J2Q3H9"/>
<dbReference type="GO" id="GO:0000103">
    <property type="term" value="P:sulfate assimilation"/>
    <property type="evidence" value="ECO:0007669"/>
    <property type="project" value="InterPro"/>
</dbReference>
<keyword evidence="4" id="KW-0808">Transferase</keyword>
<dbReference type="SUPFAM" id="SSF88697">
    <property type="entry name" value="PUA domain-like"/>
    <property type="match status" value="1"/>
</dbReference>
<keyword evidence="7" id="KW-0418">Kinase</keyword>